<dbReference type="GO" id="GO:0030983">
    <property type="term" value="F:mismatched DNA binding"/>
    <property type="evidence" value="ECO:0007669"/>
    <property type="project" value="InterPro"/>
</dbReference>
<dbReference type="KEGG" id="mbe:MBM_05905"/>
<dbReference type="GO" id="GO:0012505">
    <property type="term" value="C:endomembrane system"/>
    <property type="evidence" value="ECO:0007669"/>
    <property type="project" value="UniProtKB-SubCell"/>
</dbReference>
<keyword evidence="11" id="KW-0238">DNA-binding</keyword>
<dbReference type="PANTHER" id="PTHR11361">
    <property type="entry name" value="DNA MISMATCH REPAIR PROTEIN MUTS FAMILY MEMBER"/>
    <property type="match status" value="1"/>
</dbReference>
<evidence type="ECO:0000256" key="12">
    <source>
        <dbReference type="ARBA" id="ARBA00023136"/>
    </source>
</evidence>
<evidence type="ECO:0000256" key="6">
    <source>
        <dbReference type="ARBA" id="ARBA00022454"/>
    </source>
</evidence>
<dbReference type="GO" id="GO:0005524">
    <property type="term" value="F:ATP binding"/>
    <property type="evidence" value="ECO:0007669"/>
    <property type="project" value="UniProtKB-KW"/>
</dbReference>
<dbReference type="eggNOG" id="KOG0221">
    <property type="taxonomic scope" value="Eukaryota"/>
</dbReference>
<evidence type="ECO:0000256" key="5">
    <source>
        <dbReference type="ARBA" id="ARBA00006271"/>
    </source>
</evidence>
<accession>K1XTK2</accession>
<dbReference type="AlphaFoldDB" id="K1XTK2"/>
<dbReference type="EMBL" id="JH921440">
    <property type="protein sequence ID" value="EKD15894.1"/>
    <property type="molecule type" value="Genomic_DNA"/>
</dbReference>
<dbReference type="STRING" id="1072389.K1XTK2"/>
<sequence length="1082" mass="119140">MTWLSKSITGLGFLFLAHATMNSCYSAHEHSALHSASTAALSSISTPGVSASTASSLPLDISIETLAAIFTICLGLVLGTPELRPIQWRVWAGKIEREGEAGFSNGDGEVDKDYVGNPFKLLESRPGFVDIRKQRKEFAAWGTYSSRLRDVPVVRDVLSCASWYAGLISLGVPVPHFSAFSSRRDKDFVRAELYETEEEVQDRENSDAINEVIMAVELKSPGTVGCAYYVARDEKLCLMEDIKMAGLDIVDTLKVHIQPTTILISTRSDEKLEEHLSKDARGIERGGEANDIFGAYVLDARPSPEFSSEGAKSKLVGLDLATDDGLNIAFTTPGDAMIEDASMGRQGRLMRLAGWIDLDSEVTIGCAGAVLHYIGRRKNVEYLPNDGAALIAFRIRTIEMFTLSDMMFVNVDTLASLQIIQSEIHPNSHMQGPNNPSSGAKESLSVYGLFSRLARTPQGKQKLRQLFLRPSTDLAVIEERLRTIAVFLLPENMPTIEKLSQSLKMIKDIRSVMVHLQKGISNTTGNGSSIRRGAWANIQNFTFHVLRILEAIQEMAGNQTLAITTKMLAKIQGARMNEIGTMITDVVDFQMSAEQHRTTVLQGFDAELDSIKRTYDSMDTFLTRVATQLSSDIPEWASQYVSNCIFFPQLGFLTVVPLDLETGKGKYEGEGIENDAWEKMFTSNDMGYYKNKRMKEMDEYFGDMYGMICDREIEILHGLGVRILEHEKLLIAASDLCGELDSLVALAAGARKYDYNPPRVITANSLQIEGGRHPLQELTVPVYIANDCFVTGGAGNMNEVDEVQYPSVSPSAVHQSGENSGMLIMTGPNYSGKSVYLKQNALIVYMAHIGSYVPAQKAIIGLTDKILTRIATRESVSRNQSAFMIDVQQIALALTLATSRTLLVIDEFGKGTNASDGAGLCCGVFDYLLNLGANRPKVLGATHFHEIFENGFLQERPGLFFGHMEVRVDTHAETVEDQVTYLYNFMPGRSTSSFGTCCAAMNGIDPAIVERADELILLTARGEDLVAACSKISSEEAQDLEDAEQIGRQFLEVDLPRPEDKHRTKIDVRCILQEILSVGSSE</sequence>
<evidence type="ECO:0000259" key="18">
    <source>
        <dbReference type="PROSITE" id="PS00486"/>
    </source>
</evidence>
<dbReference type="InterPro" id="IPR027417">
    <property type="entry name" value="P-loop_NTPase"/>
</dbReference>
<gene>
    <name evidence="19" type="ORF">MBM_05905</name>
</gene>
<evidence type="ECO:0000256" key="14">
    <source>
        <dbReference type="ARBA" id="ARBA00023254"/>
    </source>
</evidence>
<dbReference type="InterPro" id="IPR036187">
    <property type="entry name" value="DNA_mismatch_repair_MutS_sf"/>
</dbReference>
<evidence type="ECO:0000313" key="20">
    <source>
        <dbReference type="Proteomes" id="UP000006753"/>
    </source>
</evidence>
<dbReference type="FunCoup" id="K1XTK2">
    <property type="interactions" value="136"/>
</dbReference>
<evidence type="ECO:0000256" key="8">
    <source>
        <dbReference type="ARBA" id="ARBA00022741"/>
    </source>
</evidence>
<protein>
    <recommendedName>
        <fullName evidence="15">DNA mismatch repair protein MSH5</fullName>
    </recommendedName>
    <alternativeName>
        <fullName evidence="16">MutS protein homolog 5</fullName>
    </alternativeName>
</protein>
<dbReference type="InterPro" id="IPR018937">
    <property type="entry name" value="MMgT"/>
</dbReference>
<dbReference type="PROSITE" id="PS00486">
    <property type="entry name" value="DNA_MISMATCH_REPAIR_2"/>
    <property type="match status" value="1"/>
</dbReference>
<keyword evidence="13" id="KW-0539">Nucleus</keyword>
<comment type="subcellular location">
    <subcellularLocation>
        <location evidence="3">Chromosome</location>
    </subcellularLocation>
    <subcellularLocation>
        <location evidence="2">Endomembrane system</location>
        <topology evidence="2">Multi-pass membrane protein</topology>
    </subcellularLocation>
    <subcellularLocation>
        <location evidence="1">Nucleus</location>
    </subcellularLocation>
</comment>
<reference evidence="19 20" key="1">
    <citation type="journal article" date="2012" name="BMC Genomics">
        <title>Sequencing the genome of Marssonina brunnea reveals fungus-poplar co-evolution.</title>
        <authorList>
            <person name="Zhu S."/>
            <person name="Cao Y.-Z."/>
            <person name="Jiang C."/>
            <person name="Tan B.-Y."/>
            <person name="Wang Z."/>
            <person name="Feng S."/>
            <person name="Zhang L."/>
            <person name="Su X.-H."/>
            <person name="Brejova B."/>
            <person name="Vinar T."/>
            <person name="Xu M."/>
            <person name="Wang M.-X."/>
            <person name="Zhang S.-G."/>
            <person name="Huang M.-R."/>
            <person name="Wu R."/>
            <person name="Zhou Y."/>
        </authorList>
    </citation>
    <scope>NUCLEOTIDE SEQUENCE [LARGE SCALE GENOMIC DNA]</scope>
    <source>
        <strain evidence="19 20">MB_m1</strain>
    </source>
</reference>
<keyword evidence="12" id="KW-0472">Membrane</keyword>
<dbReference type="Pfam" id="PF05192">
    <property type="entry name" value="MutS_III"/>
    <property type="match status" value="1"/>
</dbReference>
<evidence type="ECO:0000256" key="9">
    <source>
        <dbReference type="ARBA" id="ARBA00022840"/>
    </source>
</evidence>
<evidence type="ECO:0000256" key="13">
    <source>
        <dbReference type="ARBA" id="ARBA00023242"/>
    </source>
</evidence>
<evidence type="ECO:0000256" key="4">
    <source>
        <dbReference type="ARBA" id="ARBA00006109"/>
    </source>
</evidence>
<evidence type="ECO:0000256" key="15">
    <source>
        <dbReference type="ARBA" id="ARBA00073549"/>
    </source>
</evidence>
<feature type="chain" id="PRO_5003855620" description="DNA mismatch repair protein MSH5" evidence="17">
    <location>
        <begin position="20"/>
        <end position="1082"/>
    </location>
</feature>
<keyword evidence="8" id="KW-0547">Nucleotide-binding</keyword>
<organism evidence="19 20">
    <name type="scientific">Marssonina brunnea f. sp. multigermtubi (strain MB_m1)</name>
    <name type="common">Marssonina leaf spot fungus</name>
    <dbReference type="NCBI Taxonomy" id="1072389"/>
    <lineage>
        <taxon>Eukaryota</taxon>
        <taxon>Fungi</taxon>
        <taxon>Dikarya</taxon>
        <taxon>Ascomycota</taxon>
        <taxon>Pezizomycotina</taxon>
        <taxon>Leotiomycetes</taxon>
        <taxon>Helotiales</taxon>
        <taxon>Drepanopezizaceae</taxon>
        <taxon>Drepanopeziza</taxon>
    </lineage>
</organism>
<name>K1XTK2_MARBU</name>
<dbReference type="GeneID" id="18761840"/>
<comment type="similarity">
    <text evidence="4">Belongs to the membrane magnesium transporter (TC 1.A.67) family.</text>
</comment>
<dbReference type="SMART" id="SM00534">
    <property type="entry name" value="MUTSac"/>
    <property type="match status" value="1"/>
</dbReference>
<dbReference type="FunFam" id="3.40.50.300:FF:001067">
    <property type="entry name" value="DNA mismatch repair protein MSH5"/>
    <property type="match status" value="1"/>
</dbReference>
<dbReference type="Gene3D" id="1.10.1420.10">
    <property type="match status" value="1"/>
</dbReference>
<dbReference type="HOGENOM" id="CLU_002472_8_0_1"/>
<keyword evidence="14" id="KW-0469">Meiosis</keyword>
<evidence type="ECO:0000256" key="11">
    <source>
        <dbReference type="ARBA" id="ARBA00023125"/>
    </source>
</evidence>
<feature type="signal peptide" evidence="17">
    <location>
        <begin position="1"/>
        <end position="19"/>
    </location>
</feature>
<dbReference type="OMA" id="CSVYFMP"/>
<dbReference type="Gene3D" id="3.40.50.300">
    <property type="entry name" value="P-loop containing nucleotide triphosphate hydrolases"/>
    <property type="match status" value="1"/>
</dbReference>
<dbReference type="Pfam" id="PF00488">
    <property type="entry name" value="MutS_V"/>
    <property type="match status" value="1"/>
</dbReference>
<dbReference type="GO" id="GO:0006298">
    <property type="term" value="P:mismatch repair"/>
    <property type="evidence" value="ECO:0007669"/>
    <property type="project" value="InterPro"/>
</dbReference>
<comment type="similarity">
    <text evidence="5">Belongs to the DNA mismatch repair MutS family.</text>
</comment>
<evidence type="ECO:0000256" key="3">
    <source>
        <dbReference type="ARBA" id="ARBA00004286"/>
    </source>
</evidence>
<dbReference type="PANTHER" id="PTHR11361:SF20">
    <property type="entry name" value="MUTS PROTEIN HOMOLOG 5"/>
    <property type="match status" value="1"/>
</dbReference>
<dbReference type="InterPro" id="IPR045076">
    <property type="entry name" value="MutS"/>
</dbReference>
<evidence type="ECO:0000256" key="17">
    <source>
        <dbReference type="SAM" id="SignalP"/>
    </source>
</evidence>
<evidence type="ECO:0000256" key="7">
    <source>
        <dbReference type="ARBA" id="ARBA00022692"/>
    </source>
</evidence>
<evidence type="ECO:0000256" key="16">
    <source>
        <dbReference type="ARBA" id="ARBA00077470"/>
    </source>
</evidence>
<dbReference type="CDD" id="cd03281">
    <property type="entry name" value="ABC_MSH5_euk"/>
    <property type="match status" value="1"/>
</dbReference>
<dbReference type="SUPFAM" id="SSF52540">
    <property type="entry name" value="P-loop containing nucleoside triphosphate hydrolases"/>
    <property type="match status" value="1"/>
</dbReference>
<dbReference type="GO" id="GO:0140664">
    <property type="term" value="F:ATP-dependent DNA damage sensor activity"/>
    <property type="evidence" value="ECO:0007669"/>
    <property type="project" value="InterPro"/>
</dbReference>
<dbReference type="GO" id="GO:0005694">
    <property type="term" value="C:chromosome"/>
    <property type="evidence" value="ECO:0007669"/>
    <property type="project" value="UniProtKB-SubCell"/>
</dbReference>
<keyword evidence="9" id="KW-0067">ATP-binding</keyword>
<dbReference type="SMART" id="SM00533">
    <property type="entry name" value="MUTSd"/>
    <property type="match status" value="1"/>
</dbReference>
<dbReference type="SUPFAM" id="SSF48334">
    <property type="entry name" value="DNA repair protein MutS, domain III"/>
    <property type="match status" value="1"/>
</dbReference>
<keyword evidence="20" id="KW-1185">Reference proteome</keyword>
<keyword evidence="6" id="KW-0158">Chromosome</keyword>
<dbReference type="Proteomes" id="UP000006753">
    <property type="component" value="Unassembled WGS sequence"/>
</dbReference>
<keyword evidence="10" id="KW-1133">Transmembrane helix</keyword>
<evidence type="ECO:0000313" key="19">
    <source>
        <dbReference type="EMBL" id="EKD15894.1"/>
    </source>
</evidence>
<dbReference type="Pfam" id="PF10270">
    <property type="entry name" value="MMgT"/>
    <property type="match status" value="1"/>
</dbReference>
<evidence type="ECO:0000256" key="2">
    <source>
        <dbReference type="ARBA" id="ARBA00004127"/>
    </source>
</evidence>
<dbReference type="GO" id="GO:0051026">
    <property type="term" value="P:chiasma assembly"/>
    <property type="evidence" value="ECO:0007669"/>
    <property type="project" value="TreeGrafter"/>
</dbReference>
<dbReference type="OrthoDB" id="29596at2759"/>
<dbReference type="GO" id="GO:0005634">
    <property type="term" value="C:nucleus"/>
    <property type="evidence" value="ECO:0007669"/>
    <property type="project" value="UniProtKB-SubCell"/>
</dbReference>
<dbReference type="InterPro" id="IPR007696">
    <property type="entry name" value="DNA_mismatch_repair_MutS_core"/>
</dbReference>
<feature type="domain" description="DNA mismatch repair proteins mutS family" evidence="18">
    <location>
        <begin position="901"/>
        <end position="917"/>
    </location>
</feature>
<proteinExistence type="inferred from homology"/>
<evidence type="ECO:0000256" key="10">
    <source>
        <dbReference type="ARBA" id="ARBA00022989"/>
    </source>
</evidence>
<keyword evidence="7" id="KW-0812">Transmembrane</keyword>
<keyword evidence="17" id="KW-0732">Signal</keyword>
<evidence type="ECO:0000256" key="1">
    <source>
        <dbReference type="ARBA" id="ARBA00004123"/>
    </source>
</evidence>
<dbReference type="InterPro" id="IPR000432">
    <property type="entry name" value="DNA_mismatch_repair_MutS_C"/>
</dbReference>
<dbReference type="InParanoid" id="K1XTK2"/>